<name>A0ACC1HEW7_9FUNG</name>
<keyword evidence="2" id="KW-1185">Reference proteome</keyword>
<comment type="caution">
    <text evidence="1">The sequence shown here is derived from an EMBL/GenBank/DDBJ whole genome shotgun (WGS) entry which is preliminary data.</text>
</comment>
<proteinExistence type="predicted"/>
<evidence type="ECO:0000313" key="1">
    <source>
        <dbReference type="EMBL" id="KAJ1674886.1"/>
    </source>
</evidence>
<accession>A0ACC1HEW7</accession>
<dbReference type="EMBL" id="JAMZIH010005621">
    <property type="protein sequence ID" value="KAJ1674886.1"/>
    <property type="molecule type" value="Genomic_DNA"/>
</dbReference>
<organism evidence="1 2">
    <name type="scientific">Spiromyces aspiralis</name>
    <dbReference type="NCBI Taxonomy" id="68401"/>
    <lineage>
        <taxon>Eukaryota</taxon>
        <taxon>Fungi</taxon>
        <taxon>Fungi incertae sedis</taxon>
        <taxon>Zoopagomycota</taxon>
        <taxon>Kickxellomycotina</taxon>
        <taxon>Kickxellomycetes</taxon>
        <taxon>Kickxellales</taxon>
        <taxon>Kickxellaceae</taxon>
        <taxon>Spiromyces</taxon>
    </lineage>
</organism>
<gene>
    <name evidence="1" type="primary">RIB7</name>
    <name evidence="1" type="ORF">EV182_002365</name>
</gene>
<evidence type="ECO:0000313" key="2">
    <source>
        <dbReference type="Proteomes" id="UP001145114"/>
    </source>
</evidence>
<keyword evidence="1" id="KW-0560">Oxidoreductase</keyword>
<sequence length="111" mass="12263">MEDSGQGSSRSYHEVAREFVRRHIVDAHFGSARCSSSDDKHPNEEEADLGRPWVTVSFAQSLDGKLGMDGFQLALSSDESMAMTHQLRCVHDGILVGINTVINDDPRLTCE</sequence>
<protein>
    <submittedName>
        <fullName evidence="1">2,5-diamino-6-(Ribosylamino)-4(3H)-pyrimidinone 5'-phosphate reductase</fullName>
        <ecNumber evidence="1">1.1.1.302</ecNumber>
    </submittedName>
</protein>
<dbReference type="Proteomes" id="UP001145114">
    <property type="component" value="Unassembled WGS sequence"/>
</dbReference>
<dbReference type="EC" id="1.1.1.302" evidence="1"/>
<reference evidence="1" key="1">
    <citation type="submission" date="2022-06" db="EMBL/GenBank/DDBJ databases">
        <title>Phylogenomic reconstructions and comparative analyses of Kickxellomycotina fungi.</title>
        <authorList>
            <person name="Reynolds N.K."/>
            <person name="Stajich J.E."/>
            <person name="Barry K."/>
            <person name="Grigoriev I.V."/>
            <person name="Crous P."/>
            <person name="Smith M.E."/>
        </authorList>
    </citation>
    <scope>NUCLEOTIDE SEQUENCE</scope>
    <source>
        <strain evidence="1">RSA 2271</strain>
    </source>
</reference>